<proteinExistence type="predicted"/>
<evidence type="ECO:0000313" key="2">
    <source>
        <dbReference type="EMBL" id="EED35894.1"/>
    </source>
</evidence>
<dbReference type="AlphaFoldDB" id="B8KXR5"/>
<dbReference type="EMBL" id="DS999411">
    <property type="protein sequence ID" value="EED35894.1"/>
    <property type="molecule type" value="Genomic_DNA"/>
</dbReference>
<organism evidence="2 3">
    <name type="scientific">Luminiphilus syltensis NOR5-1B</name>
    <dbReference type="NCBI Taxonomy" id="565045"/>
    <lineage>
        <taxon>Bacteria</taxon>
        <taxon>Pseudomonadati</taxon>
        <taxon>Pseudomonadota</taxon>
        <taxon>Gammaproteobacteria</taxon>
        <taxon>Cellvibrionales</taxon>
        <taxon>Halieaceae</taxon>
        <taxon>Luminiphilus</taxon>
    </lineage>
</organism>
<dbReference type="HOGENOM" id="CLU_703519_0_0_6"/>
<name>B8KXR5_9GAMM</name>
<dbReference type="RefSeq" id="WP_009020640.1">
    <property type="nucleotide sequence ID" value="NZ_DS999411.1"/>
</dbReference>
<dbReference type="Proteomes" id="UP000004699">
    <property type="component" value="Unassembled WGS sequence"/>
</dbReference>
<protein>
    <recommendedName>
        <fullName evidence="1">LssY-like C-terminal domain-containing protein</fullName>
    </recommendedName>
</protein>
<accession>B8KXR5</accession>
<keyword evidence="3" id="KW-1185">Reference proteome</keyword>
<dbReference type="Pfam" id="PF14067">
    <property type="entry name" value="LssY_C"/>
    <property type="match status" value="1"/>
</dbReference>
<dbReference type="InterPro" id="IPR025902">
    <property type="entry name" value="LssY-like-C_dom"/>
</dbReference>
<evidence type="ECO:0000313" key="3">
    <source>
        <dbReference type="Proteomes" id="UP000004699"/>
    </source>
</evidence>
<gene>
    <name evidence="2" type="ORF">NOR51B_1841</name>
</gene>
<dbReference type="STRING" id="565045.NOR51B_1841"/>
<reference evidence="3" key="1">
    <citation type="journal article" date="2013" name="BMC Microbiol.">
        <title>Taxonomy and evolution of bacteriochlorophyll a-containing members of the OM60/NOR5 clade of marine gammaproteobacteria: description of Luminiphilus syltensis gen. nov., sp. nov., reclassification of Haliea rubra as Pseudohaliea rubra gen. nov., comb. nov., and emendation of Chromatocurvus halotolerans.</title>
        <authorList>
            <person name="Spring S."/>
            <person name="Riedel T."/>
            <person name="Sproer C."/>
            <person name="Yan S."/>
            <person name="Harder J."/>
            <person name="Fuchs B.M."/>
        </authorList>
    </citation>
    <scope>NUCLEOTIDE SEQUENCE [LARGE SCALE GENOMIC DNA]</scope>
    <source>
        <strain evidence="3">NOR51-B</strain>
    </source>
</reference>
<dbReference type="OrthoDB" id="3725455at2"/>
<dbReference type="eggNOG" id="COG0671">
    <property type="taxonomic scope" value="Bacteria"/>
</dbReference>
<sequence>MTLNSITAILQRLAKFHWLVLLAVVSGCTSWSYSELTIPNQLHDVRTQTQDNITVSVAILDDDQAKAHFGIDLGRYDIQAIWLNVRNGSGMRLWLLRAALDPDFFPADEIARMADSSISDDDLPRAQQRLRDESMRLRIEPKTVVEGFVFAPRAVGGRYVDVRLLEDAYEAEKRRLNQKKGGDPSDNRDLEFRFGFALPLPDGLFDYELLDPENTYPGVKLPDLNEDELRARLSALPCCSMAPDDQTPADPLNIAIIGDSADVLNSLSRVGWSFTHRITPGTVLKVVGASISDKSYPVSPVSSLDTFGRKQDFALQRARAGISQRNHMRLWMAPFTYRGQHVWVGQISRDIGIKLTPKSPTITTHVIDPEVDQAREYLLQTLLAGGFVNAFGFVEGAQAATMEDPAYNHVGDPYFSDGMRLVVELSPRPIAYGQVRSLMWRQSAAPVAEGQASGADDNVRAIVPID</sequence>
<evidence type="ECO:0000259" key="1">
    <source>
        <dbReference type="Pfam" id="PF14067"/>
    </source>
</evidence>
<feature type="domain" description="LssY-like C-terminal" evidence="1">
    <location>
        <begin position="245"/>
        <end position="419"/>
    </location>
</feature>